<dbReference type="STRING" id="45851.BHV86_09900"/>
<dbReference type="RefSeq" id="WP_005603238.1">
    <property type="nucleotide sequence ID" value="NZ_GG663524.1"/>
</dbReference>
<dbReference type="GO" id="GO:0008237">
    <property type="term" value="F:metallopeptidase activity"/>
    <property type="evidence" value="ECO:0007669"/>
    <property type="project" value="UniProtKB-KW"/>
</dbReference>
<dbReference type="GO" id="GO:0005737">
    <property type="term" value="C:cytoplasm"/>
    <property type="evidence" value="ECO:0007669"/>
    <property type="project" value="UniProtKB-ARBA"/>
</dbReference>
<evidence type="ECO:0000313" key="12">
    <source>
        <dbReference type="Proteomes" id="UP000006238"/>
    </source>
</evidence>
<dbReference type="EMBL" id="ABWN01000030">
    <property type="protein sequence ID" value="EFF68301.1"/>
    <property type="molecule type" value="Genomic_DNA"/>
</dbReference>
<organism evidence="11 12">
    <name type="scientific">Eshraghiella crossota DSM 2876</name>
    <dbReference type="NCBI Taxonomy" id="511680"/>
    <lineage>
        <taxon>Bacteria</taxon>
        <taxon>Bacillati</taxon>
        <taxon>Bacillota</taxon>
        <taxon>Clostridia</taxon>
        <taxon>Lachnospirales</taxon>
        <taxon>Lachnospiraceae</taxon>
        <taxon>Eshraghiella</taxon>
    </lineage>
</organism>
<name>D4S0F3_9FIRM</name>
<dbReference type="EC" id="3.4.11.-" evidence="10"/>
<keyword evidence="3 9" id="KW-0031">Aminopeptidase</keyword>
<keyword evidence="6 9" id="KW-0378">Hydrolase</keyword>
<evidence type="ECO:0000256" key="9">
    <source>
        <dbReference type="RuleBase" id="RU004386"/>
    </source>
</evidence>
<protein>
    <recommendedName>
        <fullName evidence="10">M18 family aminopeptidase</fullName>
        <ecNumber evidence="10">3.4.11.-</ecNumber>
    </recommendedName>
</protein>
<dbReference type="eggNOG" id="COG1362">
    <property type="taxonomic scope" value="Bacteria"/>
</dbReference>
<evidence type="ECO:0000256" key="10">
    <source>
        <dbReference type="RuleBase" id="RU004387"/>
    </source>
</evidence>
<comment type="similarity">
    <text evidence="2 9">Belongs to the peptidase M18 family.</text>
</comment>
<dbReference type="InterPro" id="IPR023358">
    <property type="entry name" value="Peptidase_M18_dom2"/>
</dbReference>
<dbReference type="SUPFAM" id="SSF101821">
    <property type="entry name" value="Aminopeptidase/glucanase lid domain"/>
    <property type="match status" value="1"/>
</dbReference>
<evidence type="ECO:0000313" key="11">
    <source>
        <dbReference type="EMBL" id="EFF68301.1"/>
    </source>
</evidence>
<keyword evidence="8 9" id="KW-0482">Metalloprotease</keyword>
<dbReference type="Proteomes" id="UP000006238">
    <property type="component" value="Unassembled WGS sequence"/>
</dbReference>
<dbReference type="GO" id="GO:0008270">
    <property type="term" value="F:zinc ion binding"/>
    <property type="evidence" value="ECO:0007669"/>
    <property type="project" value="InterPro"/>
</dbReference>
<comment type="cofactor">
    <cofactor evidence="1 10">
        <name>Zn(2+)</name>
        <dbReference type="ChEBI" id="CHEBI:29105"/>
    </cofactor>
</comment>
<proteinExistence type="inferred from homology"/>
<reference evidence="11 12" key="1">
    <citation type="submission" date="2010-02" db="EMBL/GenBank/DDBJ databases">
        <authorList>
            <person name="Weinstock G."/>
            <person name="Sodergren E."/>
            <person name="Clifton S."/>
            <person name="Fulton L."/>
            <person name="Fulton B."/>
            <person name="Courtney L."/>
            <person name="Fronick C."/>
            <person name="Harrison M."/>
            <person name="Strong C."/>
            <person name="Farmer C."/>
            <person name="Delahaunty K."/>
            <person name="Markovic C."/>
            <person name="Hall O."/>
            <person name="Minx P."/>
            <person name="Tomlinson C."/>
            <person name="Mitreva M."/>
            <person name="Nelson J."/>
            <person name="Hou S."/>
            <person name="Wollam A."/>
            <person name="Pepin K.H."/>
            <person name="Johnson M."/>
            <person name="Bhonagiri V."/>
            <person name="Zhang X."/>
            <person name="Suruliraj S."/>
            <person name="Warren W."/>
            <person name="Chinwalla A."/>
            <person name="Mardis E.R."/>
            <person name="Wilson R.K."/>
        </authorList>
    </citation>
    <scope>NUCLEOTIDE SEQUENCE [LARGE SCALE GENOMIC DNA]</scope>
    <source>
        <strain evidence="11 12">DSM 2876</strain>
    </source>
</reference>
<dbReference type="Gene3D" id="3.40.630.10">
    <property type="entry name" value="Zn peptidases"/>
    <property type="match status" value="1"/>
</dbReference>
<keyword evidence="4 9" id="KW-0645">Protease</keyword>
<keyword evidence="7 9" id="KW-0862">Zinc</keyword>
<dbReference type="PANTHER" id="PTHR28570:SF2">
    <property type="entry name" value="M18 FAMILY AMINOPEPTIDASE 1-RELATED"/>
    <property type="match status" value="1"/>
</dbReference>
<evidence type="ECO:0000256" key="1">
    <source>
        <dbReference type="ARBA" id="ARBA00001947"/>
    </source>
</evidence>
<evidence type="ECO:0000256" key="7">
    <source>
        <dbReference type="ARBA" id="ARBA00022833"/>
    </source>
</evidence>
<comment type="caution">
    <text evidence="11">The sequence shown here is derived from an EMBL/GenBank/DDBJ whole genome shotgun (WGS) entry which is preliminary data.</text>
</comment>
<evidence type="ECO:0000256" key="3">
    <source>
        <dbReference type="ARBA" id="ARBA00022438"/>
    </source>
</evidence>
<dbReference type="NCBIfam" id="NF002600">
    <property type="entry name" value="PRK02256.1"/>
    <property type="match status" value="1"/>
</dbReference>
<gene>
    <name evidence="11" type="ORF">BUTYVIB_01572</name>
</gene>
<evidence type="ECO:0000256" key="2">
    <source>
        <dbReference type="ARBA" id="ARBA00008290"/>
    </source>
</evidence>
<dbReference type="InterPro" id="IPR001948">
    <property type="entry name" value="Peptidase_M18"/>
</dbReference>
<dbReference type="HOGENOM" id="CLU_590123_0_0_9"/>
<keyword evidence="5 9" id="KW-0479">Metal-binding</keyword>
<dbReference type="GO" id="GO:0004177">
    <property type="term" value="F:aminopeptidase activity"/>
    <property type="evidence" value="ECO:0007669"/>
    <property type="project" value="UniProtKB-KW"/>
</dbReference>
<evidence type="ECO:0000256" key="4">
    <source>
        <dbReference type="ARBA" id="ARBA00022670"/>
    </source>
</evidence>
<dbReference type="PANTHER" id="PTHR28570">
    <property type="entry name" value="ASPARTYL AMINOPEPTIDASE"/>
    <property type="match status" value="1"/>
</dbReference>
<dbReference type="SUPFAM" id="SSF53187">
    <property type="entry name" value="Zn-dependent exopeptidases"/>
    <property type="match status" value="1"/>
</dbReference>
<evidence type="ECO:0000256" key="8">
    <source>
        <dbReference type="ARBA" id="ARBA00023049"/>
    </source>
</evidence>
<accession>D4S0F3</accession>
<dbReference type="AlphaFoldDB" id="D4S0F3"/>
<evidence type="ECO:0000256" key="5">
    <source>
        <dbReference type="ARBA" id="ARBA00022723"/>
    </source>
</evidence>
<evidence type="ECO:0000256" key="6">
    <source>
        <dbReference type="ARBA" id="ARBA00022801"/>
    </source>
</evidence>
<dbReference type="Pfam" id="PF02127">
    <property type="entry name" value="Peptidase_M18"/>
    <property type="match status" value="1"/>
</dbReference>
<dbReference type="GeneID" id="98918202"/>
<sequence length="462" mass="51094">MERENAWKSCNKQTVKEIFGFCEGYKKFISECKTERECTRRSIQMAEEHGYRNLKEIIAAKETIKSGDKVYADNMGKAIVLFNIGKKPIEDGLKILGAHIDSPRLDVKQNPLYEDSDLVLMDTHYYGGIKKYQWTTIPLALHGVVALTDGSVIDVEIGEKEKDPVVCVSDLLIHLAAEQMEKNGAKVVEGEALDLVVGNMPFNPKKDEKNPAKAYILDILKKKYRIAEEDFMSAELEAVPAGKARDLGLDASMVLGYGQDDRVCAYTSLMAMLEVEEPEYTSVCLLVDKEEIGSVGATGMQSLFFENMVAEILDRMGCYSELILRRTLANSEMLSSDVNAGFDPNYAYAFEKKNASYLGRGVVFSKFTGSRGKSGSNDANAEYIARVRKALERENVAYQMAELGKVDIGGGGTIAYILAKYGMDVIDCGVAVLSMHAPYEATSKIDIYEAKRGYVAFLNAGK</sequence>
<dbReference type="Gene3D" id="2.30.250.10">
    <property type="entry name" value="Aminopeptidase i, Domain 2"/>
    <property type="match status" value="1"/>
</dbReference>
<dbReference type="PRINTS" id="PR00932">
    <property type="entry name" value="AMINO1PTASE"/>
</dbReference>
<keyword evidence="12" id="KW-1185">Reference proteome</keyword>
<dbReference type="GO" id="GO:0006508">
    <property type="term" value="P:proteolysis"/>
    <property type="evidence" value="ECO:0007669"/>
    <property type="project" value="UniProtKB-KW"/>
</dbReference>